<keyword evidence="5" id="KW-0223">Dioxygenase</keyword>
<evidence type="ECO:0000313" key="15">
    <source>
        <dbReference type="WBParaSite" id="MBELARI_LOCUS8463"/>
    </source>
</evidence>
<evidence type="ECO:0000256" key="8">
    <source>
        <dbReference type="ARBA" id="ARBA00023015"/>
    </source>
</evidence>
<evidence type="ECO:0000256" key="3">
    <source>
        <dbReference type="ARBA" id="ARBA00022723"/>
    </source>
</evidence>
<evidence type="ECO:0000256" key="2">
    <source>
        <dbReference type="ARBA" id="ARBA00004123"/>
    </source>
</evidence>
<keyword evidence="8" id="KW-0805">Transcription regulation</keyword>
<keyword evidence="14" id="KW-1185">Reference proteome</keyword>
<dbReference type="GO" id="GO:0005634">
    <property type="term" value="C:nucleus"/>
    <property type="evidence" value="ECO:0007669"/>
    <property type="project" value="UniProtKB-SubCell"/>
</dbReference>
<dbReference type="Pfam" id="PF02373">
    <property type="entry name" value="JmjC"/>
    <property type="match status" value="1"/>
</dbReference>
<dbReference type="GO" id="GO:0006909">
    <property type="term" value="P:phagocytosis"/>
    <property type="evidence" value="ECO:0007669"/>
    <property type="project" value="TreeGrafter"/>
</dbReference>
<dbReference type="PANTHER" id="PTHR12480">
    <property type="entry name" value="ARGININE DEMETHYLASE AND LYSYL-HYDROXYLASE JMJD"/>
    <property type="match status" value="1"/>
</dbReference>
<evidence type="ECO:0000256" key="4">
    <source>
        <dbReference type="ARBA" id="ARBA00022853"/>
    </source>
</evidence>
<keyword evidence="6" id="KW-0560">Oxidoreductase</keyword>
<dbReference type="PANTHER" id="PTHR12480:SF32">
    <property type="entry name" value="BIFUNCTIONAL ARGININE DEMETHYLASE AND LYSYL-HYDROXYLASE JMJD6"/>
    <property type="match status" value="1"/>
</dbReference>
<keyword evidence="3" id="KW-0479">Metal-binding</keyword>
<evidence type="ECO:0000256" key="5">
    <source>
        <dbReference type="ARBA" id="ARBA00022964"/>
    </source>
</evidence>
<organism evidence="14 15">
    <name type="scientific">Mesorhabditis belari</name>
    <dbReference type="NCBI Taxonomy" id="2138241"/>
    <lineage>
        <taxon>Eukaryota</taxon>
        <taxon>Metazoa</taxon>
        <taxon>Ecdysozoa</taxon>
        <taxon>Nematoda</taxon>
        <taxon>Chromadorea</taxon>
        <taxon>Rhabditida</taxon>
        <taxon>Rhabditina</taxon>
        <taxon>Rhabditomorpha</taxon>
        <taxon>Rhabditoidea</taxon>
        <taxon>Rhabditidae</taxon>
        <taxon>Mesorhabditinae</taxon>
        <taxon>Mesorhabditis</taxon>
    </lineage>
</organism>
<reference evidence="15" key="1">
    <citation type="submission" date="2024-02" db="UniProtKB">
        <authorList>
            <consortium name="WormBaseParasite"/>
        </authorList>
    </citation>
    <scope>IDENTIFICATION</scope>
</reference>
<comment type="cofactor">
    <cofactor evidence="1">
        <name>Fe(2+)</name>
        <dbReference type="ChEBI" id="CHEBI:29033"/>
    </cofactor>
</comment>
<keyword evidence="7" id="KW-0408">Iron</keyword>
<dbReference type="SMART" id="SM00558">
    <property type="entry name" value="JmjC"/>
    <property type="match status" value="1"/>
</dbReference>
<accession>A0AAF3FN62</accession>
<dbReference type="GO" id="GO:0106140">
    <property type="term" value="F:P-TEFb complex binding"/>
    <property type="evidence" value="ECO:0007669"/>
    <property type="project" value="TreeGrafter"/>
</dbReference>
<dbReference type="PROSITE" id="PS51184">
    <property type="entry name" value="JMJC"/>
    <property type="match status" value="1"/>
</dbReference>
<dbReference type="Gene3D" id="2.60.120.650">
    <property type="entry name" value="Cupin"/>
    <property type="match status" value="1"/>
</dbReference>
<sequence>MMNTGCEEFIGVPQEESLKQKEKLVQELNNYGWNTLGFATSFDLPPITDTIIRLNGSEICLEEFRLTSNWAAHEKWTPERLLKKYRNQKFKCGEDDDGYSVKIKMKYYYDYMRTNDDDSPLYVFDSSFGERHKTKKLLEDYEIPKFWEDDLFRYAEMKKRPPHRWIVFGPARSGTAIHIDPLGTSAWNALIHGHKRWVLIPPDAPKALVKPMKHEAGKHPDEAVTWFNTVYKRVRSSSWPKEYPIIECRQAPGEVMFVPAGWWHVVINESVTVAITQNLCSIANLHIVWPKTVRGRPKFSKHWFKRIKSERPELISIMEASEATPQDENSSSDSSSSSSSSDDSDSDSGNDDGVEKRMQVQRKRRHSQTISENKVACASKLGRSPERKQ</sequence>
<protein>
    <recommendedName>
        <fullName evidence="13">JmjC domain-containing protein</fullName>
    </recommendedName>
</protein>
<evidence type="ECO:0000259" key="13">
    <source>
        <dbReference type="PROSITE" id="PS51184"/>
    </source>
</evidence>
<dbReference type="AlphaFoldDB" id="A0AAF3FN62"/>
<dbReference type="Gene3D" id="1.20.1280.270">
    <property type="match status" value="1"/>
</dbReference>
<evidence type="ECO:0000256" key="11">
    <source>
        <dbReference type="ARBA" id="ARBA00038068"/>
    </source>
</evidence>
<dbReference type="InterPro" id="IPR050910">
    <property type="entry name" value="JMJD6_ArgDemeth/LysHydrox"/>
</dbReference>
<evidence type="ECO:0000256" key="7">
    <source>
        <dbReference type="ARBA" id="ARBA00023004"/>
    </source>
</evidence>
<dbReference type="SUPFAM" id="SSF51197">
    <property type="entry name" value="Clavaminate synthase-like"/>
    <property type="match status" value="1"/>
</dbReference>
<keyword evidence="4" id="KW-0156">Chromatin regulator</keyword>
<feature type="compositionally biased region" description="Low complexity" evidence="12">
    <location>
        <begin position="331"/>
        <end position="341"/>
    </location>
</feature>
<evidence type="ECO:0000256" key="12">
    <source>
        <dbReference type="SAM" id="MobiDB-lite"/>
    </source>
</evidence>
<evidence type="ECO:0000256" key="6">
    <source>
        <dbReference type="ARBA" id="ARBA00023002"/>
    </source>
</evidence>
<feature type="compositionally biased region" description="Acidic residues" evidence="12">
    <location>
        <begin position="342"/>
        <end position="352"/>
    </location>
</feature>
<comment type="similarity">
    <text evidence="11">Belongs to the JMJD6 family.</text>
</comment>
<dbReference type="GO" id="GO:0046872">
    <property type="term" value="F:metal ion binding"/>
    <property type="evidence" value="ECO:0007669"/>
    <property type="project" value="UniProtKB-KW"/>
</dbReference>
<dbReference type="WBParaSite" id="MBELARI_LOCUS8463">
    <property type="protein sequence ID" value="MBELARI_LOCUS8463"/>
    <property type="gene ID" value="MBELARI_LOCUS8463"/>
</dbReference>
<evidence type="ECO:0000313" key="14">
    <source>
        <dbReference type="Proteomes" id="UP000887575"/>
    </source>
</evidence>
<proteinExistence type="inferred from homology"/>
<feature type="region of interest" description="Disordered" evidence="12">
    <location>
        <begin position="321"/>
        <end position="389"/>
    </location>
</feature>
<evidence type="ECO:0000256" key="9">
    <source>
        <dbReference type="ARBA" id="ARBA00023163"/>
    </source>
</evidence>
<dbReference type="InterPro" id="IPR003347">
    <property type="entry name" value="JmjC_dom"/>
</dbReference>
<name>A0AAF3FN62_9BILA</name>
<comment type="subcellular location">
    <subcellularLocation>
        <location evidence="2">Nucleus</location>
    </subcellularLocation>
</comment>
<evidence type="ECO:0000256" key="1">
    <source>
        <dbReference type="ARBA" id="ARBA00001954"/>
    </source>
</evidence>
<dbReference type="GO" id="GO:0033749">
    <property type="term" value="F:histone H4R3 demethylase activity"/>
    <property type="evidence" value="ECO:0007669"/>
    <property type="project" value="TreeGrafter"/>
</dbReference>
<evidence type="ECO:0000256" key="10">
    <source>
        <dbReference type="ARBA" id="ARBA00023242"/>
    </source>
</evidence>
<keyword evidence="9" id="KW-0804">Transcription</keyword>
<dbReference type="GO" id="GO:0005737">
    <property type="term" value="C:cytoplasm"/>
    <property type="evidence" value="ECO:0007669"/>
    <property type="project" value="TreeGrafter"/>
</dbReference>
<keyword evidence="10" id="KW-0539">Nucleus</keyword>
<dbReference type="Proteomes" id="UP000887575">
    <property type="component" value="Unassembled WGS sequence"/>
</dbReference>
<feature type="domain" description="JmjC" evidence="13">
    <location>
        <begin position="132"/>
        <end position="296"/>
    </location>
</feature>